<dbReference type="EMBL" id="CAJVRM010000216">
    <property type="protein sequence ID" value="CAG8977369.1"/>
    <property type="molecule type" value="Genomic_DNA"/>
</dbReference>
<evidence type="ECO:0000313" key="2">
    <source>
        <dbReference type="Proteomes" id="UP000701801"/>
    </source>
</evidence>
<reference evidence="1" key="1">
    <citation type="submission" date="2021-07" db="EMBL/GenBank/DDBJ databases">
        <authorList>
            <person name="Durling M."/>
        </authorList>
    </citation>
    <scope>NUCLEOTIDE SEQUENCE</scope>
</reference>
<organism evidence="1 2">
    <name type="scientific">Hymenoscyphus albidus</name>
    <dbReference type="NCBI Taxonomy" id="595503"/>
    <lineage>
        <taxon>Eukaryota</taxon>
        <taxon>Fungi</taxon>
        <taxon>Dikarya</taxon>
        <taxon>Ascomycota</taxon>
        <taxon>Pezizomycotina</taxon>
        <taxon>Leotiomycetes</taxon>
        <taxon>Helotiales</taxon>
        <taxon>Helotiaceae</taxon>
        <taxon>Hymenoscyphus</taxon>
    </lineage>
</organism>
<protein>
    <submittedName>
        <fullName evidence="1">Uncharacterized protein</fullName>
    </submittedName>
</protein>
<gene>
    <name evidence="1" type="ORF">HYALB_00009070</name>
</gene>
<name>A0A9N9Q6W8_9HELO</name>
<dbReference type="Proteomes" id="UP000701801">
    <property type="component" value="Unassembled WGS sequence"/>
</dbReference>
<keyword evidence="2" id="KW-1185">Reference proteome</keyword>
<evidence type="ECO:0000313" key="1">
    <source>
        <dbReference type="EMBL" id="CAG8977369.1"/>
    </source>
</evidence>
<dbReference type="AlphaFoldDB" id="A0A9N9Q6W8"/>
<accession>A0A9N9Q6W8</accession>
<comment type="caution">
    <text evidence="1">The sequence shown here is derived from an EMBL/GenBank/DDBJ whole genome shotgun (WGS) entry which is preliminary data.</text>
</comment>
<proteinExistence type="predicted"/>
<sequence>MLPIASHPAELSELALEEHMTSSVPKSPYSSSSSIKRFKCSNNLVDLRLNVEDAEYELSEASKPAIARDGVVAEEALVLWE</sequence>